<evidence type="ECO:0000313" key="2">
    <source>
        <dbReference type="Proteomes" id="UP000805649"/>
    </source>
</evidence>
<dbReference type="EMBL" id="VUJX02000007">
    <property type="protein sequence ID" value="KAL0934084.1"/>
    <property type="molecule type" value="Genomic_DNA"/>
</dbReference>
<gene>
    <name evidence="1" type="ORF">CTRU02_210883</name>
</gene>
<organism evidence="1 2">
    <name type="scientific">Colletotrichum truncatum</name>
    <name type="common">Anthracnose fungus</name>
    <name type="synonym">Colletotrichum capsici</name>
    <dbReference type="NCBI Taxonomy" id="5467"/>
    <lineage>
        <taxon>Eukaryota</taxon>
        <taxon>Fungi</taxon>
        <taxon>Dikarya</taxon>
        <taxon>Ascomycota</taxon>
        <taxon>Pezizomycotina</taxon>
        <taxon>Sordariomycetes</taxon>
        <taxon>Hypocreomycetidae</taxon>
        <taxon>Glomerellales</taxon>
        <taxon>Glomerellaceae</taxon>
        <taxon>Colletotrichum</taxon>
        <taxon>Colletotrichum truncatum species complex</taxon>
    </lineage>
</organism>
<protein>
    <submittedName>
        <fullName evidence="1">NACHT and ankyrin domain-containing protein</fullName>
    </submittedName>
</protein>
<dbReference type="Proteomes" id="UP000805649">
    <property type="component" value="Unassembled WGS sequence"/>
</dbReference>
<keyword evidence="2" id="KW-1185">Reference proteome</keyword>
<comment type="caution">
    <text evidence="1">The sequence shown here is derived from an EMBL/GenBank/DDBJ whole genome shotgun (WGS) entry which is preliminary data.</text>
</comment>
<evidence type="ECO:0000313" key="1">
    <source>
        <dbReference type="EMBL" id="KAL0934084.1"/>
    </source>
</evidence>
<proteinExistence type="predicted"/>
<accession>A0ACC3YQ85</accession>
<sequence length="1094" mass="122573">MQSERSFQDHECNMGHSKRPKIFDMAHGSGSHTAHVTRYSFRRQDYTIAWVCALSLELASSRAMLDEEHPSLPVDRGDSNSYVLGRMGEHNVVMACLPGQYGTNNAAIVTTNLNRSFPQIRATLMVGIGGGSPSQADLYLGDVVVGIRVMQYDLGKLTANGGFQGTADAKTPAKVLDHAVSLLKSLPDPGSQIKSILIERLPNISRPTYPDRLFQASYEHPLGAPTCDECDTEKLQLRRARLSTEPKVHHGVIASGNLVMKNGKARDDIAQLHTALCFEMEAAGMMDHFQCLPIRGICDYSDSHKNKEWQDYAAATAAAYARALLKVLPPVIRELDQHVAGHGKASNPDTTDEERLERRERLLKSLGFPEMNSRRTTVEAAYAKTCRWIMQHSEYQNWINPEMQCQHHGFLWMRGKAGAGKSTMVKFIFSEMKRNCTEPNMATASFFFHARGDYLERSIIGVYRSLLFQLLTKFSDLQLVLDDTDIIPWDQEACPNLNILKELLRSAVMALGQRTFTCFIDALDESDEEDVRDMVHFFEDLAEQTTETGIRFRICMSSRPYPYIDIRKGILLTLENEAGHRDDLAQYVENHLRITNTALLEEIQAKILGKADGIFMWVVMVVGILNKENSHGGLALRRRISEFPAKLGNLFKSILTRDQDRPEELLLCVLWVLCARRPLSPREFQHALWAGLSEQGLVDPDLPSNTEMDAVRLVTSSSKGLAEITKSKEPKVQFIHQSVSDFLVKEKGLQNMWPELGFDWEGTSHERLKRCCATYLSIPKVQKLIKRPRSKKEERVMAEKYPFLDYATQQVLHHADMAALVVSQDHFLQFVFSSAGIGLIKFFERHKPWAYSTRVAPLYVLADKGLGNLIRIQMKRERAVYTTHERHGYPFFAALANVHKDAVAALLCLPSITCDGVDIMAGLSHGGYLAESEGRTPLSWASQEGRLGIAKALVEAGAEINEVDPKGHTPLRRASIKGHEAVASFLVGKGADMDSRDDREHTALSWAIREGKEAVMRFLIEKGADINTRDKDGYTSLSWASKNGKLVIVKHLIRNGADINTQDMYGNTALSWAVRQGKQAVAKLLIEKGANINI</sequence>
<name>A0ACC3YQ85_COLTU</name>
<reference evidence="1 2" key="1">
    <citation type="journal article" date="2020" name="Phytopathology">
        <title>Genome Sequence Resources of Colletotrichum truncatum, C. plurivorum, C. musicola, and C. sojae: Four Species Pathogenic to Soybean (Glycine max).</title>
        <authorList>
            <person name="Rogerio F."/>
            <person name="Boufleur T.R."/>
            <person name="Ciampi-Guillardi M."/>
            <person name="Sukno S.A."/>
            <person name="Thon M.R."/>
            <person name="Massola Junior N.S."/>
            <person name="Baroncelli R."/>
        </authorList>
    </citation>
    <scope>NUCLEOTIDE SEQUENCE [LARGE SCALE GENOMIC DNA]</scope>
    <source>
        <strain evidence="1 2">CMES1059</strain>
    </source>
</reference>